<dbReference type="AlphaFoldDB" id="A0A4R0MJZ1"/>
<dbReference type="Proteomes" id="UP000292884">
    <property type="component" value="Unassembled WGS sequence"/>
</dbReference>
<feature type="chain" id="PRO_5020769784" description="DUF5723 domain-containing protein" evidence="1">
    <location>
        <begin position="21"/>
        <end position="558"/>
    </location>
</feature>
<proteinExistence type="predicted"/>
<accession>A0A4R0MJZ1</accession>
<gene>
    <name evidence="2" type="ORF">EZ428_22145</name>
</gene>
<dbReference type="EMBL" id="SJSK01000008">
    <property type="protein sequence ID" value="TCC86909.1"/>
    <property type="molecule type" value="Genomic_DNA"/>
</dbReference>
<dbReference type="OrthoDB" id="1091532at2"/>
<evidence type="ECO:0000256" key="1">
    <source>
        <dbReference type="SAM" id="SignalP"/>
    </source>
</evidence>
<reference evidence="2 3" key="1">
    <citation type="submission" date="2019-02" db="EMBL/GenBank/DDBJ databases">
        <title>Pedobacter sp. RP-1-13 sp. nov., isolated from Arctic soil.</title>
        <authorList>
            <person name="Dahal R.H."/>
        </authorList>
    </citation>
    <scope>NUCLEOTIDE SEQUENCE [LARGE SCALE GENOMIC DNA]</scope>
    <source>
        <strain evidence="2 3">RP-1-13</strain>
    </source>
</reference>
<evidence type="ECO:0000313" key="2">
    <source>
        <dbReference type="EMBL" id="TCC86909.1"/>
    </source>
</evidence>
<evidence type="ECO:0000313" key="3">
    <source>
        <dbReference type="Proteomes" id="UP000292884"/>
    </source>
</evidence>
<comment type="caution">
    <text evidence="2">The sequence shown here is derived from an EMBL/GenBank/DDBJ whole genome shotgun (WGS) entry which is preliminary data.</text>
</comment>
<keyword evidence="3" id="KW-1185">Reference proteome</keyword>
<feature type="signal peptide" evidence="1">
    <location>
        <begin position="1"/>
        <end position="20"/>
    </location>
</feature>
<keyword evidence="1" id="KW-0732">Signal</keyword>
<sequence>MKRLLILSFCFSFSLGIADAQDVEQMIKQKPFAINGTLGLGLGTYNSSGIPARQRAFSYLFNGAPTVSIYGVSFPFSVVVSDQQRGFTQPFNQYGISPTYKWITVHAGWQSIQWSPYTLAGYNFLGGGVELNPGKLRFGFIYGRFNKAIEEDPALITAFSQTPAYKRTGFSTKLGWGTERNHFDFIMLKAKDEVSSLKNKPNSLNLTPSENLVLGISSKFTFFKHFIFDIDASGSLYTRNLLADTVKNLKLDKVDFIKDLVTLNASTQLLTAGHTSLGYQGQNYNVMVKYKRIDPDFKSMGAYYFENDVQNYTVEGGVKLLKGQMQLNGSFGVQNDNLLNDKAYQSNRKIGSINAAFNKTNYGIDVRYSDYGITQDRGLNPIVDTLRVAKTNHNLNTMLRYSIADSLISHSIILVGNIQSLVDLNPFTSAQSLSNSKTANLSYQLGFLTTGLNFNTSFNYTVADIYLGHTVFFGPSIGIGKDFFEGKLGLNAAMSFQQQKNNKINAGNILNGSLNGSFRFTKKNAANLSINYLKSNSKDITLPSFNEIYSNLTLSHSF</sequence>
<evidence type="ECO:0008006" key="4">
    <source>
        <dbReference type="Google" id="ProtNLM"/>
    </source>
</evidence>
<dbReference type="RefSeq" id="WP_131555527.1">
    <property type="nucleotide sequence ID" value="NZ_SJSK01000008.1"/>
</dbReference>
<organism evidence="2 3">
    <name type="scientific">Pedobacter frigiditerrae</name>
    <dbReference type="NCBI Taxonomy" id="2530452"/>
    <lineage>
        <taxon>Bacteria</taxon>
        <taxon>Pseudomonadati</taxon>
        <taxon>Bacteroidota</taxon>
        <taxon>Sphingobacteriia</taxon>
        <taxon>Sphingobacteriales</taxon>
        <taxon>Sphingobacteriaceae</taxon>
        <taxon>Pedobacter</taxon>
    </lineage>
</organism>
<protein>
    <recommendedName>
        <fullName evidence="4">DUF5723 domain-containing protein</fullName>
    </recommendedName>
</protein>
<name>A0A4R0MJZ1_9SPHI</name>